<sequence>MDVTVDKVDGVARIGFARPGKKNALTGGMYARLAQAVMDAESDDTIAALLLHGDRQAFTAGNDLEDFLANPPGPDAPVFDFMQALSTARKPVVASVNGMAVGIGTTMLLHCDLVYLADDAMLVMPFVKLGLCPEFAASRLVPARIGHARAAEALLLSEPIRAADALAMGLATRLLPPDDVFGFACAQAARFALLPPTAVQETKRLMKQGDAVGVARQIQDEATVFADLLHSDEARAAFKAFLTRPRGG</sequence>
<dbReference type="PANTHER" id="PTHR43684:SF1">
    <property type="entry name" value="ENOYL-COA DELTA ISOMERASE 2"/>
    <property type="match status" value="1"/>
</dbReference>
<dbReference type="AlphaFoldDB" id="A0A7Y9LMG2"/>
<evidence type="ECO:0000256" key="3">
    <source>
        <dbReference type="ARBA" id="ARBA00023235"/>
    </source>
</evidence>
<dbReference type="EMBL" id="JACBYR010000001">
    <property type="protein sequence ID" value="NYE82078.1"/>
    <property type="molecule type" value="Genomic_DNA"/>
</dbReference>
<dbReference type="InterPro" id="IPR029045">
    <property type="entry name" value="ClpP/crotonase-like_dom_sf"/>
</dbReference>
<gene>
    <name evidence="4" type="ORF">FHW18_001349</name>
</gene>
<evidence type="ECO:0000313" key="5">
    <source>
        <dbReference type="Proteomes" id="UP000542125"/>
    </source>
</evidence>
<comment type="caution">
    <text evidence="4">The sequence shown here is derived from an EMBL/GenBank/DDBJ whole genome shotgun (WGS) entry which is preliminary data.</text>
</comment>
<dbReference type="Pfam" id="PF00378">
    <property type="entry name" value="ECH_1"/>
    <property type="match status" value="1"/>
</dbReference>
<dbReference type="SUPFAM" id="SSF52096">
    <property type="entry name" value="ClpP/crotonase"/>
    <property type="match status" value="1"/>
</dbReference>
<dbReference type="InterPro" id="IPR001753">
    <property type="entry name" value="Enoyl-CoA_hydra/iso"/>
</dbReference>
<dbReference type="RefSeq" id="WP_373563365.1">
    <property type="nucleotide sequence ID" value="NZ_JACBYR010000001.1"/>
</dbReference>
<keyword evidence="5" id="KW-1185">Reference proteome</keyword>
<dbReference type="InterPro" id="IPR051053">
    <property type="entry name" value="ECH/Chromodomain_protein"/>
</dbReference>
<organism evidence="4 5">
    <name type="scientific">Pigmentiphaga litoralis</name>
    <dbReference type="NCBI Taxonomy" id="516702"/>
    <lineage>
        <taxon>Bacteria</taxon>
        <taxon>Pseudomonadati</taxon>
        <taxon>Pseudomonadota</taxon>
        <taxon>Betaproteobacteria</taxon>
        <taxon>Burkholderiales</taxon>
        <taxon>Alcaligenaceae</taxon>
        <taxon>Pigmentiphaga</taxon>
    </lineage>
</organism>
<keyword evidence="3" id="KW-0413">Isomerase</keyword>
<reference evidence="4 5" key="1">
    <citation type="submission" date="2020-07" db="EMBL/GenBank/DDBJ databases">
        <title>Genomic Encyclopedia of Type Strains, Phase IV (KMG-V): Genome sequencing to study the core and pangenomes of soil and plant-associated prokaryotes.</title>
        <authorList>
            <person name="Whitman W."/>
        </authorList>
    </citation>
    <scope>NUCLEOTIDE SEQUENCE [LARGE SCALE GENOMIC DNA]</scope>
    <source>
        <strain evidence="4 5">SAS40</strain>
    </source>
</reference>
<name>A0A7Y9LMG2_9BURK</name>
<evidence type="ECO:0000256" key="2">
    <source>
        <dbReference type="ARBA" id="ARBA00023140"/>
    </source>
</evidence>
<dbReference type="CDD" id="cd06558">
    <property type="entry name" value="crotonase-like"/>
    <property type="match status" value="1"/>
</dbReference>
<dbReference type="Gene3D" id="3.90.226.10">
    <property type="entry name" value="2-enoyl-CoA Hydratase, Chain A, domain 1"/>
    <property type="match status" value="1"/>
</dbReference>
<accession>A0A7Y9LMG2</accession>
<dbReference type="GO" id="GO:0004165">
    <property type="term" value="F:delta(3)-delta(2)-enoyl-CoA isomerase activity"/>
    <property type="evidence" value="ECO:0007669"/>
    <property type="project" value="UniProtKB-ARBA"/>
</dbReference>
<keyword evidence="2" id="KW-0576">Peroxisome</keyword>
<evidence type="ECO:0000313" key="4">
    <source>
        <dbReference type="EMBL" id="NYE82078.1"/>
    </source>
</evidence>
<evidence type="ECO:0000256" key="1">
    <source>
        <dbReference type="ARBA" id="ARBA00004275"/>
    </source>
</evidence>
<dbReference type="Proteomes" id="UP000542125">
    <property type="component" value="Unassembled WGS sequence"/>
</dbReference>
<proteinExistence type="predicted"/>
<protein>
    <submittedName>
        <fullName evidence="4">Enoyl-CoA hydratase/carnithine racemase</fullName>
    </submittedName>
</protein>
<comment type="subcellular location">
    <subcellularLocation>
        <location evidence="1">Peroxisome</location>
    </subcellularLocation>
</comment>
<dbReference type="PANTHER" id="PTHR43684">
    <property type="match status" value="1"/>
</dbReference>